<proteinExistence type="predicted"/>
<feature type="chain" id="PRO_5007600120" evidence="1">
    <location>
        <begin position="20"/>
        <end position="168"/>
    </location>
</feature>
<keyword evidence="1" id="KW-0732">Signal</keyword>
<dbReference type="Proteomes" id="UP000076131">
    <property type="component" value="Unassembled WGS sequence"/>
</dbReference>
<reference evidence="2 3" key="1">
    <citation type="journal article" date="2016" name="MBio">
        <title>Lateral Gene Transfer in a Heavy Metal-Contaminated-Groundwater Microbial Community.</title>
        <authorList>
            <person name="Hemme C.L."/>
            <person name="Green S.J."/>
            <person name="Rishishwar L."/>
            <person name="Prakash O."/>
            <person name="Pettenato A."/>
            <person name="Chakraborty R."/>
            <person name="Deutschbauer A.M."/>
            <person name="Van Nostrand J.D."/>
            <person name="Wu L."/>
            <person name="He Z."/>
            <person name="Jordan I.K."/>
            <person name="Hazen T.C."/>
            <person name="Arkin A.P."/>
            <person name="Kostka J.E."/>
            <person name="Zhou J."/>
        </authorList>
    </citation>
    <scope>NUCLEOTIDE SEQUENCE [LARGE SCALE GENOMIC DNA]</scope>
    <source>
        <strain evidence="2 3">FW104-T7</strain>
    </source>
</reference>
<feature type="signal peptide" evidence="1">
    <location>
        <begin position="1"/>
        <end position="19"/>
    </location>
</feature>
<organism evidence="2 3">
    <name type="scientific">Rhodanobacter thiooxydans</name>
    <dbReference type="NCBI Taxonomy" id="416169"/>
    <lineage>
        <taxon>Bacteria</taxon>
        <taxon>Pseudomonadati</taxon>
        <taxon>Pseudomonadota</taxon>
        <taxon>Gammaproteobacteria</taxon>
        <taxon>Lysobacterales</taxon>
        <taxon>Rhodanobacteraceae</taxon>
        <taxon>Rhodanobacter</taxon>
    </lineage>
</organism>
<dbReference type="EMBL" id="LVJS01000028">
    <property type="protein sequence ID" value="KZC24372.1"/>
    <property type="molecule type" value="Genomic_DNA"/>
</dbReference>
<gene>
    <name evidence="2" type="ORF">RHOFW104T7_08760</name>
</gene>
<name>A0A154QJE8_9GAMM</name>
<protein>
    <submittedName>
        <fullName evidence="2">Uncharacterized protein</fullName>
    </submittedName>
</protein>
<sequence>MSSCSIATLLAAALVLPLAGCTPPEGVAVVDCEKPVQLSDNPWKRCTLRVGTFHGRAAATFRGKSPGFYRYFEAESAFRVERGRVRVTVRGSGEPVVFTVEPQRPWQGHIVARLNRQDRKGRSFTVVLEPEGDASGFQATVRHRDVQRSMETSTTVIPAIVGSSPSQG</sequence>
<evidence type="ECO:0000313" key="2">
    <source>
        <dbReference type="EMBL" id="KZC24372.1"/>
    </source>
</evidence>
<dbReference type="eggNOG" id="ENOG5031FD5">
    <property type="taxonomic scope" value="Bacteria"/>
</dbReference>
<keyword evidence="3" id="KW-1185">Reference proteome</keyword>
<evidence type="ECO:0000256" key="1">
    <source>
        <dbReference type="SAM" id="SignalP"/>
    </source>
</evidence>
<comment type="caution">
    <text evidence="2">The sequence shown here is derived from an EMBL/GenBank/DDBJ whole genome shotgun (WGS) entry which is preliminary data.</text>
</comment>
<dbReference type="AlphaFoldDB" id="A0A154QJE8"/>
<evidence type="ECO:0000313" key="3">
    <source>
        <dbReference type="Proteomes" id="UP000076131"/>
    </source>
</evidence>
<accession>A0A154QJE8</accession>